<accession>A0A934JYI1</accession>
<keyword evidence="4 6" id="KW-0413">Isomerase</keyword>
<reference evidence="6" key="1">
    <citation type="submission" date="2020-10" db="EMBL/GenBank/DDBJ databases">
        <title>Ca. Dormibacterota MAGs.</title>
        <authorList>
            <person name="Montgomery K."/>
        </authorList>
    </citation>
    <scope>NUCLEOTIDE SEQUENCE [LARGE SCALE GENOMIC DNA]</scope>
    <source>
        <strain evidence="6">SC8812_S17_10</strain>
    </source>
</reference>
<dbReference type="EC" id="5.2.1.8" evidence="2"/>
<sequence length="207" mass="21902">MRPVPAIAIMLLVVALLVAGGIGLDLLLRPQPAGAFAGCKTAAELSPGQFKAPPPMCIDPKKNYKGTVKTTKGDFSFVFLTSSAPKTVNNFIVLAVNGYFDGLTVFRSESWVVQTGDPQNNGHGGPGYTLPEEPPPPNDKWVPGAMGMARFPGDGISGSQFFILKTAWPGGDPKTVYNHFATITLGFDIVGQISAGDRILSVQIQRG</sequence>
<feature type="domain" description="PPIase cyclophilin-type" evidence="5">
    <location>
        <begin position="73"/>
        <end position="195"/>
    </location>
</feature>
<protein>
    <recommendedName>
        <fullName evidence="2">peptidylprolyl isomerase</fullName>
        <ecNumber evidence="2">5.2.1.8</ecNumber>
    </recommendedName>
</protein>
<comment type="caution">
    <text evidence="6">The sequence shown here is derived from an EMBL/GenBank/DDBJ whole genome shotgun (WGS) entry which is preliminary data.</text>
</comment>
<dbReference type="AlphaFoldDB" id="A0A934JYI1"/>
<evidence type="ECO:0000256" key="3">
    <source>
        <dbReference type="ARBA" id="ARBA00023110"/>
    </source>
</evidence>
<organism evidence="6 7">
    <name type="scientific">Candidatus Nephthysia bennettiae</name>
    <dbReference type="NCBI Taxonomy" id="3127016"/>
    <lineage>
        <taxon>Bacteria</taxon>
        <taxon>Bacillati</taxon>
        <taxon>Candidatus Dormiibacterota</taxon>
        <taxon>Candidatus Dormibacteria</taxon>
        <taxon>Candidatus Dormibacterales</taxon>
        <taxon>Candidatus Dormibacteraceae</taxon>
        <taxon>Candidatus Nephthysia</taxon>
    </lineage>
</organism>
<dbReference type="InterPro" id="IPR002130">
    <property type="entry name" value="Cyclophilin-type_PPIase_dom"/>
</dbReference>
<dbReference type="Pfam" id="PF00160">
    <property type="entry name" value="Pro_isomerase"/>
    <property type="match status" value="1"/>
</dbReference>
<gene>
    <name evidence="6" type="ORF">JF922_09015</name>
</gene>
<dbReference type="InterPro" id="IPR029000">
    <property type="entry name" value="Cyclophilin-like_dom_sf"/>
</dbReference>
<dbReference type="PANTHER" id="PTHR45625:SF4">
    <property type="entry name" value="PEPTIDYLPROLYL ISOMERASE DOMAIN AND WD REPEAT-CONTAINING PROTEIN 1"/>
    <property type="match status" value="1"/>
</dbReference>
<evidence type="ECO:0000256" key="2">
    <source>
        <dbReference type="ARBA" id="ARBA00013194"/>
    </source>
</evidence>
<comment type="function">
    <text evidence="1">PPIases accelerate the folding of proteins. It catalyzes the cis-trans isomerization of proline imidic peptide bonds in oligopeptides.</text>
</comment>
<evidence type="ECO:0000256" key="4">
    <source>
        <dbReference type="ARBA" id="ARBA00023235"/>
    </source>
</evidence>
<evidence type="ECO:0000256" key="1">
    <source>
        <dbReference type="ARBA" id="ARBA00002388"/>
    </source>
</evidence>
<proteinExistence type="predicted"/>
<evidence type="ECO:0000313" key="6">
    <source>
        <dbReference type="EMBL" id="MBJ7598211.1"/>
    </source>
</evidence>
<evidence type="ECO:0000259" key="5">
    <source>
        <dbReference type="PROSITE" id="PS50072"/>
    </source>
</evidence>
<dbReference type="RefSeq" id="WP_338201031.1">
    <property type="nucleotide sequence ID" value="NZ_JAEKNR010000100.1"/>
</dbReference>
<dbReference type="GO" id="GO:0003755">
    <property type="term" value="F:peptidyl-prolyl cis-trans isomerase activity"/>
    <property type="evidence" value="ECO:0007669"/>
    <property type="project" value="UniProtKB-KW"/>
</dbReference>
<keyword evidence="7" id="KW-1185">Reference proteome</keyword>
<dbReference type="InterPro" id="IPR044666">
    <property type="entry name" value="Cyclophilin_A-like"/>
</dbReference>
<dbReference type="Proteomes" id="UP000612893">
    <property type="component" value="Unassembled WGS sequence"/>
</dbReference>
<name>A0A934JYI1_9BACT</name>
<keyword evidence="3" id="KW-0697">Rotamase</keyword>
<dbReference type="Gene3D" id="2.40.100.10">
    <property type="entry name" value="Cyclophilin-like"/>
    <property type="match status" value="1"/>
</dbReference>
<dbReference type="EMBL" id="JAEKNR010000100">
    <property type="protein sequence ID" value="MBJ7598211.1"/>
    <property type="molecule type" value="Genomic_DNA"/>
</dbReference>
<dbReference type="PROSITE" id="PS50072">
    <property type="entry name" value="CSA_PPIASE_2"/>
    <property type="match status" value="1"/>
</dbReference>
<dbReference type="PANTHER" id="PTHR45625">
    <property type="entry name" value="PEPTIDYL-PROLYL CIS-TRANS ISOMERASE-RELATED"/>
    <property type="match status" value="1"/>
</dbReference>
<evidence type="ECO:0000313" key="7">
    <source>
        <dbReference type="Proteomes" id="UP000612893"/>
    </source>
</evidence>
<dbReference type="SUPFAM" id="SSF50891">
    <property type="entry name" value="Cyclophilin-like"/>
    <property type="match status" value="1"/>
</dbReference>